<dbReference type="PANTHER" id="PTHR10907:SF47">
    <property type="entry name" value="REGUCALCIN"/>
    <property type="match status" value="1"/>
</dbReference>
<dbReference type="InterPro" id="IPR013658">
    <property type="entry name" value="SGL"/>
</dbReference>
<sequence>MLSLPSYDINLKVPFILCNCKLAEGPTYDYRTNTLFWLDIERKRVYWADFVQPSESDLEPIDQFYFVVVPESVTVLGLTDTPGIFVVGAKRGYAKLDLTKEIKLSKTPEYVKRHIGDVNIKYIEVVHENEDSYLRFNDGAVDGAGRFYAGSMVDTGNKLAPVGKLYSLTLNGKDPYVSKIIEDVTIPNGFGFSPDNKIVYFTDSPTSTIFQFDYDIETGTLSNRRPFVTIKLPNLDAPEPDGLTVAEDGSVWTAIWQSSRLHRYSAAGELLQEYVFPSATRITCPTFAGVNLDYLVVSTASLHLAQDGSIEEEDEEEEQEEEEKERKSIAFETDDSLDLGGNLFIVKVCDTRGLKKNVMILS</sequence>
<dbReference type="EMBL" id="CABVLU010000001">
    <property type="protein sequence ID" value="VVT46685.1"/>
    <property type="molecule type" value="Genomic_DNA"/>
</dbReference>
<name>A0A5E8BBD6_9ASCO</name>
<dbReference type="Proteomes" id="UP000398389">
    <property type="component" value="Unassembled WGS sequence"/>
</dbReference>
<feature type="active site" description="Proton donor/acceptor" evidence="2">
    <location>
        <position position="241"/>
    </location>
</feature>
<feature type="binding site" evidence="3">
    <location>
        <position position="24"/>
    </location>
    <ligand>
        <name>a divalent metal cation</name>
        <dbReference type="ChEBI" id="CHEBI:60240"/>
    </ligand>
</feature>
<dbReference type="GO" id="GO:0005509">
    <property type="term" value="F:calcium ion binding"/>
    <property type="evidence" value="ECO:0007669"/>
    <property type="project" value="TreeGrafter"/>
</dbReference>
<feature type="binding site" evidence="3">
    <location>
        <position position="188"/>
    </location>
    <ligand>
        <name>a divalent metal cation</name>
        <dbReference type="ChEBI" id="CHEBI:60240"/>
    </ligand>
</feature>
<feature type="domain" description="SMP-30/Gluconolactonase/LRE-like region" evidence="5">
    <location>
        <begin position="22"/>
        <end position="300"/>
    </location>
</feature>
<keyword evidence="7" id="KW-1185">Reference proteome</keyword>
<feature type="binding site" evidence="3">
    <location>
        <position position="241"/>
    </location>
    <ligand>
        <name>a divalent metal cation</name>
        <dbReference type="ChEBI" id="CHEBI:60240"/>
    </ligand>
</feature>
<evidence type="ECO:0000313" key="7">
    <source>
        <dbReference type="Proteomes" id="UP000398389"/>
    </source>
</evidence>
<evidence type="ECO:0000313" key="6">
    <source>
        <dbReference type="EMBL" id="VVT46685.1"/>
    </source>
</evidence>
<comment type="similarity">
    <text evidence="1">Belongs to the SMP-30/CGR1 family.</text>
</comment>
<protein>
    <recommendedName>
        <fullName evidence="5">SMP-30/Gluconolactonase/LRE-like region domain-containing protein</fullName>
    </recommendedName>
</protein>
<reference evidence="6 7" key="1">
    <citation type="submission" date="2019-09" db="EMBL/GenBank/DDBJ databases">
        <authorList>
            <person name="Brejova B."/>
        </authorList>
    </citation>
    <scope>NUCLEOTIDE SEQUENCE [LARGE SCALE GENOMIC DNA]</scope>
</reference>
<feature type="compositionally biased region" description="Acidic residues" evidence="4">
    <location>
        <begin position="309"/>
        <end position="323"/>
    </location>
</feature>
<dbReference type="InterPro" id="IPR011042">
    <property type="entry name" value="6-blade_b-propeller_TolB-like"/>
</dbReference>
<organism evidence="6 7">
    <name type="scientific">Magnusiomyces paraingens</name>
    <dbReference type="NCBI Taxonomy" id="2606893"/>
    <lineage>
        <taxon>Eukaryota</taxon>
        <taxon>Fungi</taxon>
        <taxon>Dikarya</taxon>
        <taxon>Ascomycota</taxon>
        <taxon>Saccharomycotina</taxon>
        <taxon>Dipodascomycetes</taxon>
        <taxon>Dipodascales</taxon>
        <taxon>Dipodascaceae</taxon>
        <taxon>Magnusiomyces</taxon>
    </lineage>
</organism>
<feature type="binding site" evidence="3">
    <location>
        <position position="135"/>
    </location>
    <ligand>
        <name>substrate</name>
    </ligand>
</feature>
<accession>A0A5E8BBD6</accession>
<dbReference type="PRINTS" id="PR01790">
    <property type="entry name" value="SMP30FAMILY"/>
</dbReference>
<comment type="cofactor">
    <cofactor evidence="3">
        <name>Zn(2+)</name>
        <dbReference type="ChEBI" id="CHEBI:29105"/>
    </cofactor>
    <text evidence="3">Binds 1 divalent metal cation per subunit.</text>
</comment>
<dbReference type="AlphaFoldDB" id="A0A5E8BBD6"/>
<dbReference type="OrthoDB" id="423498at2759"/>
<dbReference type="GeneID" id="43580159"/>
<dbReference type="SUPFAM" id="SSF63829">
    <property type="entry name" value="Calcium-dependent phosphotriesterase"/>
    <property type="match status" value="1"/>
</dbReference>
<evidence type="ECO:0000259" key="5">
    <source>
        <dbReference type="Pfam" id="PF08450"/>
    </source>
</evidence>
<evidence type="ECO:0000256" key="2">
    <source>
        <dbReference type="PIRSR" id="PIRSR605511-1"/>
    </source>
</evidence>
<dbReference type="GO" id="GO:0004341">
    <property type="term" value="F:gluconolactonase activity"/>
    <property type="evidence" value="ECO:0007669"/>
    <property type="project" value="TreeGrafter"/>
</dbReference>
<feature type="region of interest" description="Disordered" evidence="4">
    <location>
        <begin position="306"/>
        <end position="331"/>
    </location>
</feature>
<dbReference type="InterPro" id="IPR005511">
    <property type="entry name" value="SMP-30"/>
</dbReference>
<dbReference type="Gene3D" id="2.120.10.30">
    <property type="entry name" value="TolB, C-terminal domain"/>
    <property type="match status" value="1"/>
</dbReference>
<keyword evidence="3" id="KW-0479">Metal-binding</keyword>
<evidence type="ECO:0000256" key="4">
    <source>
        <dbReference type="SAM" id="MobiDB-lite"/>
    </source>
</evidence>
<dbReference type="RefSeq" id="XP_031851950.1">
    <property type="nucleotide sequence ID" value="XM_031996059.1"/>
</dbReference>
<dbReference type="PANTHER" id="PTHR10907">
    <property type="entry name" value="REGUCALCIN"/>
    <property type="match status" value="1"/>
</dbReference>
<dbReference type="Pfam" id="PF08450">
    <property type="entry name" value="SGL"/>
    <property type="match status" value="1"/>
</dbReference>
<gene>
    <name evidence="6" type="ORF">SAPINGB_P001336</name>
</gene>
<feature type="binding site" evidence="3">
    <location>
        <position position="137"/>
    </location>
    <ligand>
        <name>substrate</name>
    </ligand>
</feature>
<keyword evidence="3" id="KW-0862">Zinc</keyword>
<evidence type="ECO:0000256" key="3">
    <source>
        <dbReference type="PIRSR" id="PIRSR605511-2"/>
    </source>
</evidence>
<evidence type="ECO:0000256" key="1">
    <source>
        <dbReference type="ARBA" id="ARBA00008853"/>
    </source>
</evidence>
<proteinExistence type="inferred from homology"/>